<dbReference type="Pfam" id="PF04616">
    <property type="entry name" value="Glyco_hydro_43"/>
    <property type="match status" value="1"/>
</dbReference>
<dbReference type="Pfam" id="PF17851">
    <property type="entry name" value="GH43_C2"/>
    <property type="match status" value="1"/>
</dbReference>
<dbReference type="PANTHER" id="PTHR42812:SF12">
    <property type="entry name" value="BETA-XYLOSIDASE-RELATED"/>
    <property type="match status" value="1"/>
</dbReference>
<feature type="active site" description="Proton donor" evidence="4">
    <location>
        <position position="214"/>
    </location>
</feature>
<evidence type="ECO:0000256" key="4">
    <source>
        <dbReference type="PIRSR" id="PIRSR606710-1"/>
    </source>
</evidence>
<feature type="domain" description="Beta-xylosidase C-terminal Concanavalin A-like" evidence="8">
    <location>
        <begin position="347"/>
        <end position="547"/>
    </location>
</feature>
<evidence type="ECO:0000256" key="6">
    <source>
        <dbReference type="RuleBase" id="RU361187"/>
    </source>
</evidence>
<dbReference type="CDD" id="cd18617">
    <property type="entry name" value="GH43_XynB-like"/>
    <property type="match status" value="1"/>
</dbReference>
<name>B9XH29_PEDPL</name>
<evidence type="ECO:0000256" key="2">
    <source>
        <dbReference type="ARBA" id="ARBA00022801"/>
    </source>
</evidence>
<dbReference type="Gene3D" id="2.115.10.20">
    <property type="entry name" value="Glycosyl hydrolase domain, family 43"/>
    <property type="match status" value="1"/>
</dbReference>
<reference evidence="9 10" key="1">
    <citation type="journal article" date="2011" name="J. Bacteriol.">
        <title>Genome sequence of 'Pedosphaera parvula' Ellin514, an aerobic Verrucomicrobial isolate from pasture soil.</title>
        <authorList>
            <person name="Kant R."/>
            <person name="van Passel M.W."/>
            <person name="Sangwan P."/>
            <person name="Palva A."/>
            <person name="Lucas S."/>
            <person name="Copeland A."/>
            <person name="Lapidus A."/>
            <person name="Glavina Del Rio T."/>
            <person name="Dalin E."/>
            <person name="Tice H."/>
            <person name="Bruce D."/>
            <person name="Goodwin L."/>
            <person name="Pitluck S."/>
            <person name="Chertkov O."/>
            <person name="Larimer F.W."/>
            <person name="Land M.L."/>
            <person name="Hauser L."/>
            <person name="Brettin T.S."/>
            <person name="Detter J.C."/>
            <person name="Han S."/>
            <person name="de Vos W.M."/>
            <person name="Janssen P.H."/>
            <person name="Smidt H."/>
        </authorList>
    </citation>
    <scope>NUCLEOTIDE SEQUENCE [LARGE SCALE GENOMIC DNA]</scope>
    <source>
        <strain evidence="9 10">Ellin514</strain>
    </source>
</reference>
<keyword evidence="10" id="KW-1185">Reference proteome</keyword>
<dbReference type="Proteomes" id="UP000003688">
    <property type="component" value="Unassembled WGS sequence"/>
</dbReference>
<comment type="caution">
    <text evidence="9">The sequence shown here is derived from an EMBL/GenBank/DDBJ whole genome shotgun (WGS) entry which is preliminary data.</text>
</comment>
<dbReference type="SUPFAM" id="SSF75005">
    <property type="entry name" value="Arabinanase/levansucrase/invertase"/>
    <property type="match status" value="1"/>
</dbReference>
<keyword evidence="2 6" id="KW-0378">Hydrolase</keyword>
<evidence type="ECO:0000256" key="7">
    <source>
        <dbReference type="SAM" id="SignalP"/>
    </source>
</evidence>
<evidence type="ECO:0000256" key="1">
    <source>
        <dbReference type="ARBA" id="ARBA00009865"/>
    </source>
</evidence>
<evidence type="ECO:0000259" key="8">
    <source>
        <dbReference type="Pfam" id="PF17851"/>
    </source>
</evidence>
<evidence type="ECO:0000313" key="10">
    <source>
        <dbReference type="Proteomes" id="UP000003688"/>
    </source>
</evidence>
<dbReference type="EMBL" id="ABOX02000013">
    <property type="protein sequence ID" value="EEF60950.1"/>
    <property type="molecule type" value="Genomic_DNA"/>
</dbReference>
<evidence type="ECO:0000256" key="5">
    <source>
        <dbReference type="PIRSR" id="PIRSR606710-2"/>
    </source>
</evidence>
<dbReference type="STRING" id="320771.Cflav_PD4119"/>
<dbReference type="SUPFAM" id="SSF49899">
    <property type="entry name" value="Concanavalin A-like lectins/glucanases"/>
    <property type="match status" value="1"/>
</dbReference>
<organism evidence="9 10">
    <name type="scientific">Pedosphaera parvula (strain Ellin514)</name>
    <dbReference type="NCBI Taxonomy" id="320771"/>
    <lineage>
        <taxon>Bacteria</taxon>
        <taxon>Pseudomonadati</taxon>
        <taxon>Verrucomicrobiota</taxon>
        <taxon>Pedosphaerae</taxon>
        <taxon>Pedosphaerales</taxon>
        <taxon>Pedosphaeraceae</taxon>
        <taxon>Pedosphaera</taxon>
    </lineage>
</organism>
<dbReference type="InterPro" id="IPR023296">
    <property type="entry name" value="Glyco_hydro_beta-prop_sf"/>
</dbReference>
<feature type="chain" id="PRO_5002894889" evidence="7">
    <location>
        <begin position="34"/>
        <end position="567"/>
    </location>
</feature>
<dbReference type="InterPro" id="IPR006710">
    <property type="entry name" value="Glyco_hydro_43"/>
</dbReference>
<protein>
    <submittedName>
        <fullName evidence="9">Glycoside hydrolase family 43</fullName>
    </submittedName>
</protein>
<dbReference type="Gene3D" id="2.60.120.200">
    <property type="match status" value="1"/>
</dbReference>
<accession>B9XH29</accession>
<keyword evidence="7" id="KW-0732">Signal</keyword>
<dbReference type="InterPro" id="IPR051795">
    <property type="entry name" value="Glycosyl_Hydrlase_43"/>
</dbReference>
<dbReference type="InterPro" id="IPR041542">
    <property type="entry name" value="GH43_C2"/>
</dbReference>
<comment type="similarity">
    <text evidence="1 6">Belongs to the glycosyl hydrolase 43 family.</text>
</comment>
<feature type="signal peptide" evidence="7">
    <location>
        <begin position="1"/>
        <end position="33"/>
    </location>
</feature>
<dbReference type="RefSeq" id="WP_007415125.1">
    <property type="nucleotide sequence ID" value="NZ_ABOX02000013.1"/>
</dbReference>
<proteinExistence type="inferred from homology"/>
<gene>
    <name evidence="9" type="ORF">Cflav_PD4119</name>
</gene>
<dbReference type="GO" id="GO:0004553">
    <property type="term" value="F:hydrolase activity, hydrolyzing O-glycosyl compounds"/>
    <property type="evidence" value="ECO:0007669"/>
    <property type="project" value="InterPro"/>
</dbReference>
<keyword evidence="3 6" id="KW-0326">Glycosidase</keyword>
<sequence length="567" mass="62920" precursor="true">MATLPIFRRMMPQRLLALAVVIKFGATAFMAHAVESVNSASAMFNEPVIPGFHADPSICRVGDDFYLVNSSFEYFPGVPIFHSRDLVHWQQLGHVLTRKSQLNLDHMRASGGIFAPTLRYHDGTFYMITTLVWGGGNFYVTSTNAAGPWSDPVWLDKDGIDPSLFFDDNGKVYYTRQVGGEHGFSGQQLLNVQTGKLEGDIKELWRGTGGRWPEGPHLYKINGKYYLMISEGGTSYDHSLTVARSDSPWGPFEPDPKNPILTHRHLPENPFQAMGHGDLVETPDGWWVAFLGFRPQGGQFHHLGRETFLAPVTWENGWPVINDGKPIAATVKAPKLPPHPWPDEPARDEFEAASLRPCWTFIRNPEMQNYSLTERPGWLRLKGSAVSLNDVASPTFVGRCQTDFNSRMAAKISFEPQQTNEEAGLVLRGNDRNHVEIVVTRHDGKRSVGLRKVLDGQVVEPVIYQEVPAGGLVLSIQAAPLSYEFFWAGTDGLKHRLGSARTRDLSTETLTAQKGAAFDFTGVIVGMFASGNGQANTTPADFDWFEYDGQDTVQSASTPSAPDVRER</sequence>
<feature type="active site" description="Proton acceptor" evidence="4">
    <location>
        <position position="55"/>
    </location>
</feature>
<feature type="site" description="Important for catalytic activity, responsible for pKa modulation of the active site Glu and correct orientation of both the proton donor and substrate" evidence="5">
    <location>
        <position position="161"/>
    </location>
</feature>
<evidence type="ECO:0000313" key="9">
    <source>
        <dbReference type="EMBL" id="EEF60950.1"/>
    </source>
</evidence>
<dbReference type="AlphaFoldDB" id="B9XH29"/>
<evidence type="ECO:0000256" key="3">
    <source>
        <dbReference type="ARBA" id="ARBA00023295"/>
    </source>
</evidence>
<dbReference type="PANTHER" id="PTHR42812">
    <property type="entry name" value="BETA-XYLOSIDASE"/>
    <property type="match status" value="1"/>
</dbReference>
<dbReference type="InterPro" id="IPR013320">
    <property type="entry name" value="ConA-like_dom_sf"/>
</dbReference>
<dbReference type="GO" id="GO:0005975">
    <property type="term" value="P:carbohydrate metabolic process"/>
    <property type="evidence" value="ECO:0007669"/>
    <property type="project" value="InterPro"/>
</dbReference>